<accession>A0A6B9XXM2</accession>
<geneLocation type="mitochondrion" evidence="1"/>
<dbReference type="EMBL" id="MK697706">
    <property type="protein sequence ID" value="QHR92773.1"/>
    <property type="molecule type" value="Genomic_DNA"/>
</dbReference>
<name>A0A6B9XXM2_PICSI</name>
<dbReference type="AlphaFoldDB" id="A0A6B9XXM2"/>
<reference evidence="1" key="1">
    <citation type="submission" date="2019-03" db="EMBL/GenBank/DDBJ databases">
        <title>Largest Complete Mitochondrial Genome of a Gymnosperm, Sitka Spruce (Picea sitchensis), Indicates Complex Physical Structure.</title>
        <authorList>
            <person name="Jackman S.D."/>
            <person name="Coombe L."/>
            <person name="Warren R."/>
            <person name="Kirk H."/>
            <person name="Trinh E."/>
            <person name="McLeod T."/>
            <person name="Pleasance S."/>
            <person name="Pandoh P."/>
            <person name="Zhao Y."/>
            <person name="Coope R."/>
            <person name="Bousquet J."/>
            <person name="Bohlmann J.C."/>
            <person name="Jones S.J.M."/>
            <person name="Birol I."/>
        </authorList>
    </citation>
    <scope>NUCLEOTIDE SEQUENCE</scope>
    <source>
        <strain evidence="1">Q903</strain>
    </source>
</reference>
<protein>
    <submittedName>
        <fullName evidence="1">Uncharacterized protein</fullName>
    </submittedName>
</protein>
<evidence type="ECO:0000313" key="1">
    <source>
        <dbReference type="EMBL" id="QHR92773.1"/>
    </source>
</evidence>
<keyword evidence="1" id="KW-0496">Mitochondrion</keyword>
<proteinExistence type="predicted"/>
<gene>
    <name evidence="1" type="primary">orf06875</name>
    <name evidence="1" type="ORF">Q903MT_gene6821</name>
</gene>
<sequence length="51" mass="5896">MPWTLEKDPRRILPGILNIELLLPPLLLLMPPPLMPSGYTAAGTRYRTRRR</sequence>
<organism evidence="1">
    <name type="scientific">Picea sitchensis</name>
    <name type="common">Sitka spruce</name>
    <name type="synonym">Pinus sitchensis</name>
    <dbReference type="NCBI Taxonomy" id="3332"/>
    <lineage>
        <taxon>Eukaryota</taxon>
        <taxon>Viridiplantae</taxon>
        <taxon>Streptophyta</taxon>
        <taxon>Embryophyta</taxon>
        <taxon>Tracheophyta</taxon>
        <taxon>Spermatophyta</taxon>
        <taxon>Pinopsida</taxon>
        <taxon>Pinidae</taxon>
        <taxon>Conifers I</taxon>
        <taxon>Pinales</taxon>
        <taxon>Pinaceae</taxon>
        <taxon>Picea</taxon>
    </lineage>
</organism>